<proteinExistence type="predicted"/>
<dbReference type="RefSeq" id="WP_188328348.1">
    <property type="nucleotide sequence ID" value="NZ_CP059491.1"/>
</dbReference>
<dbReference type="EMBL" id="CP059491">
    <property type="protein sequence ID" value="QMT01396.1"/>
    <property type="molecule type" value="Genomic_DNA"/>
</dbReference>
<evidence type="ECO:0000313" key="2">
    <source>
        <dbReference type="EMBL" id="QMT01396.1"/>
    </source>
</evidence>
<dbReference type="Proteomes" id="UP000515663">
    <property type="component" value="Chromosome"/>
</dbReference>
<evidence type="ECO:0008006" key="4">
    <source>
        <dbReference type="Google" id="ProtNLM"/>
    </source>
</evidence>
<dbReference type="Gene3D" id="3.50.50.60">
    <property type="entry name" value="FAD/NAD(P)-binding domain"/>
    <property type="match status" value="1"/>
</dbReference>
<name>A0A7D7LXQ0_9ACTN</name>
<dbReference type="PANTHER" id="PTHR43422:SF3">
    <property type="entry name" value="THIAMINE THIAZOLE SYNTHASE"/>
    <property type="match status" value="1"/>
</dbReference>
<gene>
    <name evidence="2" type="ORF">H1R19_21670</name>
</gene>
<dbReference type="AlphaFoldDB" id="A0A7D7LXQ0"/>
<feature type="region of interest" description="Disordered" evidence="1">
    <location>
        <begin position="470"/>
        <end position="517"/>
    </location>
</feature>
<accession>A0A7D7LXQ0</accession>
<reference evidence="3" key="1">
    <citation type="submission" date="2020-07" db="EMBL/GenBank/DDBJ databases">
        <title>novel species isolated from the respiratory tract of Marmot.</title>
        <authorList>
            <person name="Zhang G."/>
        </authorList>
    </citation>
    <scope>NUCLEOTIDE SEQUENCE [LARGE SCALE GENOMIC DNA]</scope>
    <source>
        <strain evidence="3">686</strain>
    </source>
</reference>
<dbReference type="PANTHER" id="PTHR43422">
    <property type="entry name" value="THIAMINE THIAZOLE SYNTHASE"/>
    <property type="match status" value="1"/>
</dbReference>
<organism evidence="2 3">
    <name type="scientific">Gordonia jinghuaiqii</name>
    <dbReference type="NCBI Taxonomy" id="2758710"/>
    <lineage>
        <taxon>Bacteria</taxon>
        <taxon>Bacillati</taxon>
        <taxon>Actinomycetota</taxon>
        <taxon>Actinomycetes</taxon>
        <taxon>Mycobacteriales</taxon>
        <taxon>Gordoniaceae</taxon>
        <taxon>Gordonia</taxon>
    </lineage>
</organism>
<protein>
    <recommendedName>
        <fullName evidence="4">FAD-binding domain-containing protein</fullName>
    </recommendedName>
</protein>
<dbReference type="SUPFAM" id="SSF51905">
    <property type="entry name" value="FAD/NAD(P)-binding domain"/>
    <property type="match status" value="1"/>
</dbReference>
<evidence type="ECO:0000313" key="3">
    <source>
        <dbReference type="Proteomes" id="UP000515663"/>
    </source>
</evidence>
<evidence type="ECO:0000256" key="1">
    <source>
        <dbReference type="SAM" id="MobiDB-lite"/>
    </source>
</evidence>
<dbReference type="KEGG" id="gji:H1R19_21670"/>
<dbReference type="InterPro" id="IPR036188">
    <property type="entry name" value="FAD/NAD-bd_sf"/>
</dbReference>
<sequence>MSLGKRAVVLGGSVAGMCAAGAVAPYFDEVLVLERDIIPDDAEHRRGVPQSKHPHFLLNSGRRAMGELFPGYEEALIDAGALHMMPSLAAAHCEGSVWVPRKEAPMTMVYASRLLIERTLRNKLALVPNVVVEEGVNIEGLETVDGGTPNGRVTGVWVVGGDGGDDKRVIHADFVVDTLGRGSAVSDWLVKAGWPESPVQSLDAGVTYVSQWFQKPADLPESWWWAQMSVMPTSDTKPHPIEHDFLCQIFPIEGDRVLVTMGSWGHPMPRKDDEFMDTVRKVRAPAFARAVEMCEPISKVFVTKSTGNKRRRYDALDNPPAGLVVVGDAVCGFNPFYAQGMSSASKSAVLLRDKLAAATQVDSAFTKDYFASQRELLDDIWTLALARDQGYENAEGTDIAPRWRQQLANRASWPIFNHISATTREDEVVAQHFADVFNLDESVMTMVKSPRVLAGLAWFAVKRAAKRTKLPIGTDNQQDPPSDIWRDGTPHPAGRALAIPQGTPQGEFAAVSAAAGK</sequence>
<keyword evidence="3" id="KW-1185">Reference proteome</keyword>